<feature type="signal peptide" evidence="2">
    <location>
        <begin position="1"/>
        <end position="20"/>
    </location>
</feature>
<dbReference type="HOGENOM" id="CLU_1583809_0_0_0"/>
<dbReference type="Proteomes" id="UP000002524">
    <property type="component" value="Chromosome 2"/>
</dbReference>
<evidence type="ECO:0000256" key="2">
    <source>
        <dbReference type="SAM" id="SignalP"/>
    </source>
</evidence>
<name>Q9RYM0_DEIRA</name>
<dbReference type="AlphaFoldDB" id="Q9RYM0"/>
<dbReference type="KEGG" id="dra:DR_A0292"/>
<accession>Q9RYM0</accession>
<dbReference type="EnsemblBacteria" id="AAF12521">
    <property type="protein sequence ID" value="AAF12521"/>
    <property type="gene ID" value="DR_A0292"/>
</dbReference>
<feature type="compositionally biased region" description="Low complexity" evidence="1">
    <location>
        <begin position="141"/>
        <end position="161"/>
    </location>
</feature>
<evidence type="ECO:0000313" key="3">
    <source>
        <dbReference type="EMBL" id="AAF12521.1"/>
    </source>
</evidence>
<dbReference type="PaxDb" id="243230-DR_A0292"/>
<dbReference type="RefSeq" id="WP_010889551.1">
    <property type="nucleotide sequence ID" value="NC_001264.1"/>
</dbReference>
<dbReference type="PATRIC" id="fig|243230.17.peg.3183"/>
<feature type="region of interest" description="Disordered" evidence="1">
    <location>
        <begin position="130"/>
        <end position="168"/>
    </location>
</feature>
<keyword evidence="4" id="KW-1185">Reference proteome</keyword>
<dbReference type="EMBL" id="AE001825">
    <property type="protein sequence ID" value="AAF12521.1"/>
    <property type="molecule type" value="Genomic_DNA"/>
</dbReference>
<dbReference type="InParanoid" id="Q9RYM0"/>
<proteinExistence type="predicted"/>
<keyword evidence="2" id="KW-0732">Signal</keyword>
<reference evidence="3 4" key="1">
    <citation type="journal article" date="1999" name="Science">
        <title>Genome sequence of the radioresistant bacterium Deinococcus radiodurans R1.</title>
        <authorList>
            <person name="White O."/>
            <person name="Eisen J.A."/>
            <person name="Heidelberg J.F."/>
            <person name="Hickey E.K."/>
            <person name="Peterson J.D."/>
            <person name="Dodson R.J."/>
            <person name="Haft D.H."/>
            <person name="Gwinn M.L."/>
            <person name="Nelson W.C."/>
            <person name="Richardson D.L."/>
            <person name="Moffat K.S."/>
            <person name="Qin H."/>
            <person name="Jiang L."/>
            <person name="Pamphile W."/>
            <person name="Crosby M."/>
            <person name="Shen M."/>
            <person name="Vamathevan J.J."/>
            <person name="Lam P."/>
            <person name="McDonald L."/>
            <person name="Utterback T."/>
            <person name="Zalewski C."/>
            <person name="Makarova K.S."/>
            <person name="Aravind L."/>
            <person name="Daly M.J."/>
            <person name="Minton K.W."/>
            <person name="Fleischmann R.D."/>
            <person name="Ketchum K.A."/>
            <person name="Nelson K.E."/>
            <person name="Salzberg S."/>
            <person name="Smith H.O."/>
            <person name="Venter J.C."/>
            <person name="Fraser C.M."/>
        </authorList>
    </citation>
    <scope>NUCLEOTIDE SEQUENCE [LARGE SCALE GENOMIC DNA]</scope>
    <source>
        <strain evidence="4">ATCC 13939 / DSM 20539 / JCM 16871 / LMG 4051 / NBRC 15346 / NCIMB 9279 / R1 / VKM B-1422</strain>
    </source>
</reference>
<sequence length="168" mass="18272">MSKLTRWPLLLTLLLGTAGADRTAAPAPLYPSPALSGQPTLTLPAGKPLSVVASLPDDVSAVAYGEGLYYVRTGLIDRREQDPLAFRSDTQSFIPPQQSGEPVTLPLTWEGQGTAPRDWQVRALPLAEPTLGQPEVRRVTGRPVTTVQAQLTRQSQRQRPQARPDWDA</sequence>
<organism evidence="3 4">
    <name type="scientific">Deinococcus radiodurans (strain ATCC 13939 / DSM 20539 / JCM 16871 / CCUG 27074 / LMG 4051 / NBRC 15346 / NCIMB 9279 / VKM B-1422 / R1)</name>
    <dbReference type="NCBI Taxonomy" id="243230"/>
    <lineage>
        <taxon>Bacteria</taxon>
        <taxon>Thermotogati</taxon>
        <taxon>Deinococcota</taxon>
        <taxon>Deinococci</taxon>
        <taxon>Deinococcales</taxon>
        <taxon>Deinococcaceae</taxon>
        <taxon>Deinococcus</taxon>
    </lineage>
</organism>
<dbReference type="PIR" id="A75583">
    <property type="entry name" value="A75583"/>
</dbReference>
<evidence type="ECO:0000256" key="1">
    <source>
        <dbReference type="SAM" id="MobiDB-lite"/>
    </source>
</evidence>
<gene>
    <name evidence="3" type="ordered locus">DR_A0292</name>
</gene>
<dbReference type="STRING" id="243230.DR_A0292"/>
<evidence type="ECO:0000313" key="4">
    <source>
        <dbReference type="Proteomes" id="UP000002524"/>
    </source>
</evidence>
<protein>
    <submittedName>
        <fullName evidence="3">Uncharacterized protein</fullName>
    </submittedName>
</protein>
<feature type="chain" id="PRO_5004331768" evidence="2">
    <location>
        <begin position="21"/>
        <end position="168"/>
    </location>
</feature>